<evidence type="ECO:0008006" key="4">
    <source>
        <dbReference type="Google" id="ProtNLM"/>
    </source>
</evidence>
<keyword evidence="1" id="KW-0472">Membrane</keyword>
<dbReference type="STRING" id="1618545.US53_C0010G0011"/>
<organism evidence="2 3">
    <name type="scientific">Candidatus Woesebacteria bacterium GW2011_GWA1_37_7</name>
    <dbReference type="NCBI Taxonomy" id="1618545"/>
    <lineage>
        <taxon>Bacteria</taxon>
        <taxon>Candidatus Woeseibacteriota</taxon>
    </lineage>
</organism>
<dbReference type="Proteomes" id="UP000034591">
    <property type="component" value="Unassembled WGS sequence"/>
</dbReference>
<gene>
    <name evidence="2" type="ORF">US53_C0010G0011</name>
</gene>
<keyword evidence="1" id="KW-0812">Transmembrane</keyword>
<protein>
    <recommendedName>
        <fullName evidence="4">YfhO family protein</fullName>
    </recommendedName>
</protein>
<dbReference type="AlphaFoldDB" id="A0A0G0KAY5"/>
<evidence type="ECO:0000313" key="2">
    <source>
        <dbReference type="EMBL" id="KKQ37741.1"/>
    </source>
</evidence>
<keyword evidence="1" id="KW-1133">Transmembrane helix</keyword>
<accession>A0A0G0KAY5</accession>
<feature type="transmembrane region" description="Helical" evidence="1">
    <location>
        <begin position="77"/>
        <end position="95"/>
    </location>
</feature>
<name>A0A0G0KAY5_9BACT</name>
<dbReference type="EMBL" id="LBTI01000010">
    <property type="protein sequence ID" value="KKQ37741.1"/>
    <property type="molecule type" value="Genomic_DNA"/>
</dbReference>
<sequence>EIKEYEKKTNKFGFNASAYENSEIVLPIIYFPRWEIFVDGLRQEIMTDGAHNVIKIDLKKGEHEVVGKFKNTPVRSFANFLSFITFILLISYYFCQKVIKRSAFSNFILK</sequence>
<evidence type="ECO:0000313" key="3">
    <source>
        <dbReference type="Proteomes" id="UP000034591"/>
    </source>
</evidence>
<feature type="non-terminal residue" evidence="2">
    <location>
        <position position="1"/>
    </location>
</feature>
<evidence type="ECO:0000256" key="1">
    <source>
        <dbReference type="SAM" id="Phobius"/>
    </source>
</evidence>
<comment type="caution">
    <text evidence="2">The sequence shown here is derived from an EMBL/GenBank/DDBJ whole genome shotgun (WGS) entry which is preliminary data.</text>
</comment>
<reference evidence="2 3" key="1">
    <citation type="journal article" date="2015" name="Nature">
        <title>rRNA introns, odd ribosomes, and small enigmatic genomes across a large radiation of phyla.</title>
        <authorList>
            <person name="Brown C.T."/>
            <person name="Hug L.A."/>
            <person name="Thomas B.C."/>
            <person name="Sharon I."/>
            <person name="Castelle C.J."/>
            <person name="Singh A."/>
            <person name="Wilkins M.J."/>
            <person name="Williams K.H."/>
            <person name="Banfield J.F."/>
        </authorList>
    </citation>
    <scope>NUCLEOTIDE SEQUENCE [LARGE SCALE GENOMIC DNA]</scope>
</reference>
<proteinExistence type="predicted"/>